<name>A0ABU0M751_9HYPH</name>
<reference evidence="1 2" key="1">
    <citation type="submission" date="2023-07" db="EMBL/GenBank/DDBJ databases">
        <title>Genomic Encyclopedia of Type Strains, Phase IV (KMG-IV): sequencing the most valuable type-strain genomes for metagenomic binning, comparative biology and taxonomic classification.</title>
        <authorList>
            <person name="Goeker M."/>
        </authorList>
    </citation>
    <scope>NUCLEOTIDE SEQUENCE [LARGE SCALE GENOMIC DNA]</scope>
    <source>
        <strain evidence="1 2">B1-1</strain>
    </source>
</reference>
<dbReference type="Proteomes" id="UP001223743">
    <property type="component" value="Unassembled WGS sequence"/>
</dbReference>
<dbReference type="RefSeq" id="WP_266279218.1">
    <property type="nucleotide sequence ID" value="NZ_JAPKNF010000001.1"/>
</dbReference>
<gene>
    <name evidence="1" type="ORF">QO015_002351</name>
</gene>
<keyword evidence="2" id="KW-1185">Reference proteome</keyword>
<protein>
    <submittedName>
        <fullName evidence="1">Uncharacterized protein</fullName>
    </submittedName>
</protein>
<dbReference type="EMBL" id="JAUSWJ010000001">
    <property type="protein sequence ID" value="MDQ0516738.1"/>
    <property type="molecule type" value="Genomic_DNA"/>
</dbReference>
<accession>A0ABU0M751</accession>
<dbReference type="InterPro" id="IPR008018">
    <property type="entry name" value="Phage_tail_attach_FII"/>
</dbReference>
<proteinExistence type="predicted"/>
<sequence length="103" mass="11136">MSAFAAAMGALFADPNIGRDAVYIADGGAPVLVRVVARRADAITDFGDARLWSESTRIDLRVTEVPAPRPGDRVEIDGDAFLIQGEPVRDSERLVWTVDLRPA</sequence>
<evidence type="ECO:0000313" key="2">
    <source>
        <dbReference type="Proteomes" id="UP001223743"/>
    </source>
</evidence>
<comment type="caution">
    <text evidence="1">The sequence shown here is derived from an EMBL/GenBank/DDBJ whole genome shotgun (WGS) entry which is preliminary data.</text>
</comment>
<evidence type="ECO:0000313" key="1">
    <source>
        <dbReference type="EMBL" id="MDQ0516738.1"/>
    </source>
</evidence>
<dbReference type="Pfam" id="PF05354">
    <property type="entry name" value="Phage_attach"/>
    <property type="match status" value="1"/>
</dbReference>
<organism evidence="1 2">
    <name type="scientific">Kaistia geumhonensis</name>
    <dbReference type="NCBI Taxonomy" id="410839"/>
    <lineage>
        <taxon>Bacteria</taxon>
        <taxon>Pseudomonadati</taxon>
        <taxon>Pseudomonadota</taxon>
        <taxon>Alphaproteobacteria</taxon>
        <taxon>Hyphomicrobiales</taxon>
        <taxon>Kaistiaceae</taxon>
        <taxon>Kaistia</taxon>
    </lineage>
</organism>